<organism evidence="1 2">
    <name type="scientific">Symbiodinium necroappetens</name>
    <dbReference type="NCBI Taxonomy" id="1628268"/>
    <lineage>
        <taxon>Eukaryota</taxon>
        <taxon>Sar</taxon>
        <taxon>Alveolata</taxon>
        <taxon>Dinophyceae</taxon>
        <taxon>Suessiales</taxon>
        <taxon>Symbiodiniaceae</taxon>
        <taxon>Symbiodinium</taxon>
    </lineage>
</organism>
<protein>
    <submittedName>
        <fullName evidence="1">Uncharacterized protein</fullName>
    </submittedName>
</protein>
<comment type="caution">
    <text evidence="1">The sequence shown here is derived from an EMBL/GenBank/DDBJ whole genome shotgun (WGS) entry which is preliminary data.</text>
</comment>
<proteinExistence type="predicted"/>
<sequence length="85" mass="9499">MVALEEFLAGFTESLEQAGKRREIVQLLQRRDVRTEEAEANRVQASGLLEDGALKGHPVLEFKVRRSLGLPMTVQWTIDQGFGSS</sequence>
<keyword evidence="2" id="KW-1185">Reference proteome</keyword>
<gene>
    <name evidence="1" type="ORF">SNEC2469_LOCUS31269</name>
</gene>
<reference evidence="1" key="1">
    <citation type="submission" date="2021-02" db="EMBL/GenBank/DDBJ databases">
        <authorList>
            <person name="Dougan E. K."/>
            <person name="Rhodes N."/>
            <person name="Thang M."/>
            <person name="Chan C."/>
        </authorList>
    </citation>
    <scope>NUCLEOTIDE SEQUENCE</scope>
</reference>
<dbReference type="AlphaFoldDB" id="A0A813BNT6"/>
<accession>A0A813BNT6</accession>
<dbReference type="Proteomes" id="UP000601435">
    <property type="component" value="Unassembled WGS sequence"/>
</dbReference>
<evidence type="ECO:0000313" key="1">
    <source>
        <dbReference type="EMBL" id="CAE7914279.1"/>
    </source>
</evidence>
<dbReference type="EMBL" id="CAJNJA010075207">
    <property type="protein sequence ID" value="CAE7914279.1"/>
    <property type="molecule type" value="Genomic_DNA"/>
</dbReference>
<evidence type="ECO:0000313" key="2">
    <source>
        <dbReference type="Proteomes" id="UP000601435"/>
    </source>
</evidence>
<name>A0A813BNT6_9DINO</name>